<keyword evidence="5 12" id="KW-0812">Transmembrane</keyword>
<sequence>MNKPSLATLAVAAAWSSLAAAQAQLDRVTIVGGRPATLPLEIPTTTESIDAAQIARSINATDSEDALKYFPSLNVRKRYIGDHDHAVLASRASGTGNSARSLVYADGILLSNLLGNGATFTPRWGLVTPEEIDRVDVLYGPFSAAYPGNSVGAVVDYVTRMPRAFEAHVKLQGYSQRYKQYATHDRFGGQSGSAALGSGEGGLSWWFNVSRLDSEGQPITFANRRVAQGTVGNSGVPVTGAVADRNPSVQDWWILGDGGRSHTVQDHAKLKLAYDITPTLRASYTLGYWRNDTEREGRSYLRDAGGNVVTTGTVNIDGRDYVLVPGDFASSKARLDHVAQGLSLKSQTRAEWDWEAAASVYDYRRDDVHNSATGLTDMQGTGWNTLALKGIWRPVGTMHTVEAGVQRDAFKLRSQATSGRSWLQSLWMQDAWHLSPDWRAVFGARVEQWEARSPVATQAERRENWFSPKLAISHALDEAWLLKASLGRAVRAPTVVELYQTASAGTQGDPSLRPETSWTGELTAERSLGMGLLRTTFFAERTEDALYAQTDVTVVPFVTRVQNVDAIRTRGLELALQWPQAIVRGLDLNASLTFADSRIVRNDKFPASVGHWQPRVPRWRATGLASYKVDDHWSASLGLRYSGKQYGTLDNSDPNGRTYTGVSSFLVADVRVVYRFDRQWSAAFGIDNFNNERYWAFHPYTQRTFNAELKFDL</sequence>
<dbReference type="Gene3D" id="2.40.170.20">
    <property type="entry name" value="TonB-dependent receptor, beta-barrel domain"/>
    <property type="match status" value="1"/>
</dbReference>
<evidence type="ECO:0000256" key="7">
    <source>
        <dbReference type="ARBA" id="ARBA00023065"/>
    </source>
</evidence>
<organism evidence="17 18">
    <name type="scientific">Piscinibacter gummiphilus</name>
    <dbReference type="NCBI Taxonomy" id="946333"/>
    <lineage>
        <taxon>Bacteria</taxon>
        <taxon>Pseudomonadati</taxon>
        <taxon>Pseudomonadota</taxon>
        <taxon>Betaproteobacteria</taxon>
        <taxon>Burkholderiales</taxon>
        <taxon>Sphaerotilaceae</taxon>
        <taxon>Piscinibacter</taxon>
    </lineage>
</organism>
<keyword evidence="10 17" id="KW-0675">Receptor</keyword>
<evidence type="ECO:0000256" key="14">
    <source>
        <dbReference type="SAM" id="SignalP"/>
    </source>
</evidence>
<accession>A0ABZ0D1H8</accession>
<dbReference type="InterPro" id="IPR037066">
    <property type="entry name" value="Plug_dom_sf"/>
</dbReference>
<keyword evidence="9 12" id="KW-0472">Membrane</keyword>
<protein>
    <submittedName>
        <fullName evidence="17">TonB-dependent receptor</fullName>
    </submittedName>
</protein>
<dbReference type="Proteomes" id="UP001303946">
    <property type="component" value="Chromosome"/>
</dbReference>
<dbReference type="RefSeq" id="WP_316701826.1">
    <property type="nucleotide sequence ID" value="NZ_CP136336.1"/>
</dbReference>
<evidence type="ECO:0000256" key="12">
    <source>
        <dbReference type="PROSITE-ProRule" id="PRU01360"/>
    </source>
</evidence>
<evidence type="ECO:0000256" key="10">
    <source>
        <dbReference type="ARBA" id="ARBA00023170"/>
    </source>
</evidence>
<evidence type="ECO:0000256" key="2">
    <source>
        <dbReference type="ARBA" id="ARBA00009810"/>
    </source>
</evidence>
<evidence type="ECO:0000256" key="9">
    <source>
        <dbReference type="ARBA" id="ARBA00023136"/>
    </source>
</evidence>
<keyword evidence="7" id="KW-0406">Ion transport</keyword>
<comment type="similarity">
    <text evidence="2 12 13">Belongs to the TonB-dependent receptor family.</text>
</comment>
<evidence type="ECO:0000256" key="4">
    <source>
        <dbReference type="ARBA" id="ARBA00022452"/>
    </source>
</evidence>
<keyword evidence="3 12" id="KW-0813">Transport</keyword>
<keyword evidence="18" id="KW-1185">Reference proteome</keyword>
<dbReference type="InterPro" id="IPR036942">
    <property type="entry name" value="Beta-barrel_TonB_sf"/>
</dbReference>
<dbReference type="InterPro" id="IPR000531">
    <property type="entry name" value="Beta-barrel_TonB"/>
</dbReference>
<evidence type="ECO:0000256" key="8">
    <source>
        <dbReference type="ARBA" id="ARBA00023077"/>
    </source>
</evidence>
<dbReference type="PANTHER" id="PTHR30069:SF53">
    <property type="entry name" value="COLICIN I RECEPTOR-RELATED"/>
    <property type="match status" value="1"/>
</dbReference>
<feature type="chain" id="PRO_5045780764" evidence="14">
    <location>
        <begin position="20"/>
        <end position="713"/>
    </location>
</feature>
<gene>
    <name evidence="17" type="ORF">RXV79_02420</name>
</gene>
<dbReference type="InterPro" id="IPR039426">
    <property type="entry name" value="TonB-dep_rcpt-like"/>
</dbReference>
<dbReference type="EMBL" id="CP136336">
    <property type="protein sequence ID" value="WOB08923.1"/>
    <property type="molecule type" value="Genomic_DNA"/>
</dbReference>
<dbReference type="SUPFAM" id="SSF56935">
    <property type="entry name" value="Porins"/>
    <property type="match status" value="1"/>
</dbReference>
<dbReference type="CDD" id="cd01347">
    <property type="entry name" value="ligand_gated_channel"/>
    <property type="match status" value="1"/>
</dbReference>
<feature type="domain" description="TonB-dependent receptor plug" evidence="16">
    <location>
        <begin position="41"/>
        <end position="154"/>
    </location>
</feature>
<evidence type="ECO:0000256" key="3">
    <source>
        <dbReference type="ARBA" id="ARBA00022448"/>
    </source>
</evidence>
<keyword evidence="4 12" id="KW-1134">Transmembrane beta strand</keyword>
<dbReference type="PROSITE" id="PS52016">
    <property type="entry name" value="TONB_DEPENDENT_REC_3"/>
    <property type="match status" value="1"/>
</dbReference>
<comment type="subcellular location">
    <subcellularLocation>
        <location evidence="1 12">Cell outer membrane</location>
        <topology evidence="1 12">Multi-pass membrane protein</topology>
    </subcellularLocation>
</comment>
<proteinExistence type="inferred from homology"/>
<dbReference type="InterPro" id="IPR012910">
    <property type="entry name" value="Plug_dom"/>
</dbReference>
<evidence type="ECO:0000256" key="5">
    <source>
        <dbReference type="ARBA" id="ARBA00022692"/>
    </source>
</evidence>
<evidence type="ECO:0000256" key="13">
    <source>
        <dbReference type="RuleBase" id="RU003357"/>
    </source>
</evidence>
<evidence type="ECO:0000256" key="6">
    <source>
        <dbReference type="ARBA" id="ARBA00022729"/>
    </source>
</evidence>
<keyword evidence="6 14" id="KW-0732">Signal</keyword>
<evidence type="ECO:0000256" key="11">
    <source>
        <dbReference type="ARBA" id="ARBA00023237"/>
    </source>
</evidence>
<dbReference type="PANTHER" id="PTHR30069">
    <property type="entry name" value="TONB-DEPENDENT OUTER MEMBRANE RECEPTOR"/>
    <property type="match status" value="1"/>
</dbReference>
<evidence type="ECO:0000256" key="1">
    <source>
        <dbReference type="ARBA" id="ARBA00004571"/>
    </source>
</evidence>
<keyword evidence="8 13" id="KW-0798">TonB box</keyword>
<evidence type="ECO:0000313" key="17">
    <source>
        <dbReference type="EMBL" id="WOB08923.1"/>
    </source>
</evidence>
<name>A0ABZ0D1H8_9BURK</name>
<evidence type="ECO:0000313" key="18">
    <source>
        <dbReference type="Proteomes" id="UP001303946"/>
    </source>
</evidence>
<evidence type="ECO:0000259" key="15">
    <source>
        <dbReference type="Pfam" id="PF00593"/>
    </source>
</evidence>
<evidence type="ECO:0000259" key="16">
    <source>
        <dbReference type="Pfam" id="PF07715"/>
    </source>
</evidence>
<keyword evidence="11 12" id="KW-0998">Cell outer membrane</keyword>
<reference evidence="17 18" key="1">
    <citation type="submission" date="2023-10" db="EMBL/GenBank/DDBJ databases">
        <title>Bacteria for the degradation of biodegradable plastic PBAT(Polybutylene adipate terephthalate).</title>
        <authorList>
            <person name="Weon H.-Y."/>
            <person name="Yeon J."/>
        </authorList>
    </citation>
    <scope>NUCLEOTIDE SEQUENCE [LARGE SCALE GENOMIC DNA]</scope>
    <source>
        <strain evidence="17 18">SBD 7-3</strain>
    </source>
</reference>
<dbReference type="Pfam" id="PF07715">
    <property type="entry name" value="Plug"/>
    <property type="match status" value="1"/>
</dbReference>
<dbReference type="Gene3D" id="2.170.130.10">
    <property type="entry name" value="TonB-dependent receptor, plug domain"/>
    <property type="match status" value="1"/>
</dbReference>
<dbReference type="Pfam" id="PF00593">
    <property type="entry name" value="TonB_dep_Rec_b-barrel"/>
    <property type="match status" value="1"/>
</dbReference>
<feature type="signal peptide" evidence="14">
    <location>
        <begin position="1"/>
        <end position="19"/>
    </location>
</feature>
<feature type="domain" description="TonB-dependent receptor-like beta-barrel" evidence="15">
    <location>
        <begin position="246"/>
        <end position="688"/>
    </location>
</feature>